<reference evidence="1 2" key="1">
    <citation type="journal article" date="2015" name="Genome Biol.">
        <title>Comparative genomics of Steinernema reveals deeply conserved gene regulatory networks.</title>
        <authorList>
            <person name="Dillman A.R."/>
            <person name="Macchietto M."/>
            <person name="Porter C.F."/>
            <person name="Rogers A."/>
            <person name="Williams B."/>
            <person name="Antoshechkin I."/>
            <person name="Lee M.M."/>
            <person name="Goodwin Z."/>
            <person name="Lu X."/>
            <person name="Lewis E.E."/>
            <person name="Goodrich-Blair H."/>
            <person name="Stock S.P."/>
            <person name="Adams B.J."/>
            <person name="Sternberg P.W."/>
            <person name="Mortazavi A."/>
        </authorList>
    </citation>
    <scope>NUCLEOTIDE SEQUENCE [LARGE SCALE GENOMIC DNA]</scope>
    <source>
        <strain evidence="1 2">ALL</strain>
    </source>
</reference>
<keyword evidence="2" id="KW-1185">Reference proteome</keyword>
<proteinExistence type="predicted"/>
<protein>
    <submittedName>
        <fullName evidence="1">Uncharacterized protein</fullName>
    </submittedName>
</protein>
<name>A0A4U5MTY5_STECR</name>
<organism evidence="1 2">
    <name type="scientific">Steinernema carpocapsae</name>
    <name type="common">Entomopathogenic nematode</name>
    <dbReference type="NCBI Taxonomy" id="34508"/>
    <lineage>
        <taxon>Eukaryota</taxon>
        <taxon>Metazoa</taxon>
        <taxon>Ecdysozoa</taxon>
        <taxon>Nematoda</taxon>
        <taxon>Chromadorea</taxon>
        <taxon>Rhabditida</taxon>
        <taxon>Tylenchina</taxon>
        <taxon>Panagrolaimomorpha</taxon>
        <taxon>Strongyloidoidea</taxon>
        <taxon>Steinernematidae</taxon>
        <taxon>Steinernema</taxon>
    </lineage>
</organism>
<evidence type="ECO:0000313" key="2">
    <source>
        <dbReference type="Proteomes" id="UP000298663"/>
    </source>
</evidence>
<sequence length="109" mass="12035">MCLKSGQKSDQNELRITPGLLSRNCLRGLTCNCAKFRVPSSRNSDSFFPHSILHDSCTSASSERKRTVVTVPCGVHGIASDQSRHIKSPAMEFVVDRQVTLKWLPAAHP</sequence>
<dbReference type="Proteomes" id="UP000298663">
    <property type="component" value="Unassembled WGS sequence"/>
</dbReference>
<gene>
    <name evidence="1" type="ORF">L596_020576</name>
</gene>
<reference evidence="1 2" key="2">
    <citation type="journal article" date="2019" name="G3 (Bethesda)">
        <title>Hybrid Assembly of the Genome of the Entomopathogenic Nematode Steinernema carpocapsae Identifies the X-Chromosome.</title>
        <authorList>
            <person name="Serra L."/>
            <person name="Macchietto M."/>
            <person name="Macias-Munoz A."/>
            <person name="McGill C.J."/>
            <person name="Rodriguez I.M."/>
            <person name="Rodriguez B."/>
            <person name="Murad R."/>
            <person name="Mortazavi A."/>
        </authorList>
    </citation>
    <scope>NUCLEOTIDE SEQUENCE [LARGE SCALE GENOMIC DNA]</scope>
    <source>
        <strain evidence="1 2">ALL</strain>
    </source>
</reference>
<evidence type="ECO:0000313" key="1">
    <source>
        <dbReference type="EMBL" id="TKR73241.1"/>
    </source>
</evidence>
<dbReference type="EMBL" id="AZBU02000006">
    <property type="protein sequence ID" value="TKR73241.1"/>
    <property type="molecule type" value="Genomic_DNA"/>
</dbReference>
<dbReference type="AlphaFoldDB" id="A0A4U5MTY5"/>
<accession>A0A4U5MTY5</accession>
<comment type="caution">
    <text evidence="1">The sequence shown here is derived from an EMBL/GenBank/DDBJ whole genome shotgun (WGS) entry which is preliminary data.</text>
</comment>